<dbReference type="InterPro" id="IPR047092">
    <property type="entry name" value="AFUB_07903/YDR124W-like_hel"/>
</dbReference>
<evidence type="ECO:0000313" key="3">
    <source>
        <dbReference type="Proteomes" id="UP000191024"/>
    </source>
</evidence>
<keyword evidence="3" id="KW-1185">Reference proteome</keyword>
<dbReference type="EMBL" id="LT598468">
    <property type="protein sequence ID" value="SCV04425.1"/>
    <property type="molecule type" value="Genomic_DNA"/>
</dbReference>
<reference evidence="3" key="1">
    <citation type="submission" date="2016-03" db="EMBL/GenBank/DDBJ databases">
        <authorList>
            <person name="Devillers H."/>
        </authorList>
    </citation>
    <scope>NUCLEOTIDE SEQUENCE [LARGE SCALE GENOMIC DNA]</scope>
</reference>
<dbReference type="STRING" id="1230905.A0A1G4KIV2"/>
<dbReference type="Proteomes" id="UP000191024">
    <property type="component" value="Chromosome H"/>
</dbReference>
<dbReference type="Pfam" id="PF11001">
    <property type="entry name" value="AFUB_07903_YDR124W_hel"/>
    <property type="match status" value="1"/>
</dbReference>
<dbReference type="PANTHER" id="PTHR36102">
    <property type="entry name" value="CHROMOSOME 10, WHOLE GENOME SHOTGUN SEQUENCE"/>
    <property type="match status" value="1"/>
</dbReference>
<gene>
    <name evidence="2" type="ORF">LAMI_0H16028G</name>
</gene>
<dbReference type="AlphaFoldDB" id="A0A1G4KIV2"/>
<protein>
    <submittedName>
        <fullName evidence="2">LAMI_0H16028g1_1</fullName>
    </submittedName>
</protein>
<evidence type="ECO:0000313" key="2">
    <source>
        <dbReference type="EMBL" id="SCV04425.1"/>
    </source>
</evidence>
<feature type="domain" description="Subtelomeric hrmA-associated cluster protein AFUB-079030/YDR124W-like helical bundle" evidence="1">
    <location>
        <begin position="89"/>
        <end position="210"/>
    </location>
</feature>
<name>A0A1G4KIV2_9SACH</name>
<accession>A0A1G4KIV2</accession>
<dbReference type="OrthoDB" id="5338458at2759"/>
<dbReference type="PANTHER" id="PTHR36102:SF1">
    <property type="entry name" value="YDR124W-LIKE HELICAL BUNDLE DOMAIN-CONTAINING PROTEIN"/>
    <property type="match status" value="1"/>
</dbReference>
<proteinExistence type="predicted"/>
<dbReference type="InterPro" id="IPR021264">
    <property type="entry name" value="AFUB_079030/YDR124W-like"/>
</dbReference>
<evidence type="ECO:0000259" key="1">
    <source>
        <dbReference type="Pfam" id="PF11001"/>
    </source>
</evidence>
<sequence length="315" mass="35948">MITVERAAKEFDKEGIQYAIFFKEPAGKNGKLGRPKILCSENIETRFGHPMYDNSNINMPTPSLSAHSGENGEICSQLPAHRETELCLANQEDVHKFLRDAFQALNQLSCKMIAKTWIKIIEPKKKIKYPYIKGNKTRPSWWPYDVEHREPDHLRKPQRVKLMTTIAAKLLPSLRRQSIFAELRASTDAISLVTNDSFKKLVLEHVYRVSWALSLHLTSVNVINLEYALSVRGSAEGTKLGDSNSMGLFKMSENLHTKAVVPAYGEHAVRELLIERFVDSSLAYMKIEDESQGRDQSALFLDFFEKEREILPLQV</sequence>
<organism evidence="2 3">
    <name type="scientific">Lachancea mirantina</name>
    <dbReference type="NCBI Taxonomy" id="1230905"/>
    <lineage>
        <taxon>Eukaryota</taxon>
        <taxon>Fungi</taxon>
        <taxon>Dikarya</taxon>
        <taxon>Ascomycota</taxon>
        <taxon>Saccharomycotina</taxon>
        <taxon>Saccharomycetes</taxon>
        <taxon>Saccharomycetales</taxon>
        <taxon>Saccharomycetaceae</taxon>
        <taxon>Lachancea</taxon>
    </lineage>
</organism>